<sequence>MGRWLPIAVPVIAVIALVLAWGSKPGVGLAIVLAVVLIATVLVAVHHAEVVAHKVGEPFGSLILAIAVTIIEVGLIVTLSAGGDEHAATLARDTVFSAFMITTTGLIGLSILIGAMKFGTVRFNSEGSGAALATLSTLAVLCLVLPDFTETSGPRFSPSQLAFAAIASLLLYGLFVVTQTISHRRFFLPVDPDIETGAGPIAEPVTEDDDEVDEHGEPPTLGATLASLGLLLVSLVAVVGLAKLESPSIEGGVVALGLPESVVGVVIALVILLPESISAVRAAQRNHIQTSLNLGLGSAMASIGLTIPAVAVASIWMPGQLVLGLGDTQIVLLALSIVVSILTVVPGRATKLQGGVHLVIFAAFLFLSVSP</sequence>
<evidence type="ECO:0000256" key="4">
    <source>
        <dbReference type="ARBA" id="ARBA00023136"/>
    </source>
</evidence>
<feature type="transmembrane region" description="Helical" evidence="5">
    <location>
        <begin position="158"/>
        <end position="177"/>
    </location>
</feature>
<evidence type="ECO:0000256" key="5">
    <source>
        <dbReference type="SAM" id="Phobius"/>
    </source>
</evidence>
<dbReference type="AlphaFoldDB" id="A0A5B8M3V8"/>
<dbReference type="PANTHER" id="PTHR37958:SF1">
    <property type="entry name" value="SODIUM-POTASSIUM_PROTON ANTIPORTER CHAA"/>
    <property type="match status" value="1"/>
</dbReference>
<keyword evidence="2 5" id="KW-0812">Transmembrane</keyword>
<dbReference type="KEGG" id="huw:FPZ11_11475"/>
<dbReference type="EMBL" id="CP042305">
    <property type="protein sequence ID" value="QDZ15297.1"/>
    <property type="molecule type" value="Genomic_DNA"/>
</dbReference>
<feature type="transmembrane region" description="Helical" evidence="5">
    <location>
        <begin position="294"/>
        <end position="316"/>
    </location>
</feature>
<evidence type="ECO:0000259" key="6">
    <source>
        <dbReference type="Pfam" id="PF01699"/>
    </source>
</evidence>
<reference evidence="7 8" key="1">
    <citation type="submission" date="2019-07" db="EMBL/GenBank/DDBJ databases">
        <title>Full genome sequence of Humibacter sp. WJ7-1.</title>
        <authorList>
            <person name="Im W.-T."/>
        </authorList>
    </citation>
    <scope>NUCLEOTIDE SEQUENCE [LARGE SCALE GENOMIC DNA]</scope>
    <source>
        <strain evidence="7 8">WJ7-1</strain>
    </source>
</reference>
<feature type="transmembrane region" description="Helical" evidence="5">
    <location>
        <begin position="62"/>
        <end position="83"/>
    </location>
</feature>
<feature type="transmembrane region" description="Helical" evidence="5">
    <location>
        <begin position="253"/>
        <end position="273"/>
    </location>
</feature>
<feature type="transmembrane region" description="Helical" evidence="5">
    <location>
        <begin position="30"/>
        <end position="50"/>
    </location>
</feature>
<dbReference type="InterPro" id="IPR052946">
    <property type="entry name" value="Alkaline_pH_Ca-Antiporter"/>
</dbReference>
<dbReference type="GO" id="GO:0005886">
    <property type="term" value="C:plasma membrane"/>
    <property type="evidence" value="ECO:0007669"/>
    <property type="project" value="TreeGrafter"/>
</dbReference>
<dbReference type="GO" id="GO:0015385">
    <property type="term" value="F:sodium:proton antiporter activity"/>
    <property type="evidence" value="ECO:0007669"/>
    <property type="project" value="TreeGrafter"/>
</dbReference>
<feature type="domain" description="Sodium/calcium exchanger membrane region" evidence="6">
    <location>
        <begin position="27"/>
        <end position="180"/>
    </location>
</feature>
<evidence type="ECO:0000256" key="3">
    <source>
        <dbReference type="ARBA" id="ARBA00022989"/>
    </source>
</evidence>
<dbReference type="GO" id="GO:0015386">
    <property type="term" value="F:potassium:proton antiporter activity"/>
    <property type="evidence" value="ECO:0007669"/>
    <property type="project" value="TreeGrafter"/>
</dbReference>
<keyword evidence="3 5" id="KW-1133">Transmembrane helix</keyword>
<feature type="transmembrane region" description="Helical" evidence="5">
    <location>
        <begin position="221"/>
        <end position="241"/>
    </location>
</feature>
<organism evidence="7 8">
    <name type="scientific">Humibacter ginsenosidimutans</name>
    <dbReference type="NCBI Taxonomy" id="2599293"/>
    <lineage>
        <taxon>Bacteria</taxon>
        <taxon>Bacillati</taxon>
        <taxon>Actinomycetota</taxon>
        <taxon>Actinomycetes</taxon>
        <taxon>Micrococcales</taxon>
        <taxon>Microbacteriaceae</taxon>
        <taxon>Humibacter</taxon>
    </lineage>
</organism>
<feature type="transmembrane region" description="Helical" evidence="5">
    <location>
        <begin position="127"/>
        <end position="146"/>
    </location>
</feature>
<comment type="subcellular location">
    <subcellularLocation>
        <location evidence="1">Membrane</location>
        <topology evidence="1">Multi-pass membrane protein</topology>
    </subcellularLocation>
</comment>
<protein>
    <submittedName>
        <fullName evidence="7">Ionic transporter y4hA</fullName>
    </submittedName>
</protein>
<dbReference type="PANTHER" id="PTHR37958">
    <property type="entry name" value="SODIUM-POTASSIUM/PROTON ANTIPORTER CHAA"/>
    <property type="match status" value="1"/>
</dbReference>
<feature type="transmembrane region" description="Helical" evidence="5">
    <location>
        <begin position="352"/>
        <end position="369"/>
    </location>
</feature>
<feature type="domain" description="Sodium/calcium exchanger membrane region" evidence="6">
    <location>
        <begin position="227"/>
        <end position="368"/>
    </location>
</feature>
<evidence type="ECO:0000256" key="2">
    <source>
        <dbReference type="ARBA" id="ARBA00022692"/>
    </source>
</evidence>
<gene>
    <name evidence="7" type="ORF">FPZ11_11475</name>
</gene>
<dbReference type="Pfam" id="PF01699">
    <property type="entry name" value="Na_Ca_ex"/>
    <property type="match status" value="2"/>
</dbReference>
<accession>A0A5B8M3V8</accession>
<keyword evidence="4 5" id="KW-0472">Membrane</keyword>
<dbReference type="OrthoDB" id="3531445at2"/>
<dbReference type="Proteomes" id="UP000320216">
    <property type="component" value="Chromosome"/>
</dbReference>
<feature type="transmembrane region" description="Helical" evidence="5">
    <location>
        <begin position="95"/>
        <end position="115"/>
    </location>
</feature>
<keyword evidence="8" id="KW-1185">Reference proteome</keyword>
<dbReference type="InterPro" id="IPR004837">
    <property type="entry name" value="NaCa_Exmemb"/>
</dbReference>
<proteinExistence type="predicted"/>
<feature type="transmembrane region" description="Helical" evidence="5">
    <location>
        <begin position="328"/>
        <end position="345"/>
    </location>
</feature>
<evidence type="ECO:0000313" key="8">
    <source>
        <dbReference type="Proteomes" id="UP000320216"/>
    </source>
</evidence>
<name>A0A5B8M3V8_9MICO</name>
<evidence type="ECO:0000313" key="7">
    <source>
        <dbReference type="EMBL" id="QDZ15297.1"/>
    </source>
</evidence>
<evidence type="ECO:0000256" key="1">
    <source>
        <dbReference type="ARBA" id="ARBA00004141"/>
    </source>
</evidence>